<feature type="non-terminal residue" evidence="1">
    <location>
        <position position="68"/>
    </location>
</feature>
<protein>
    <submittedName>
        <fullName evidence="1">Uncharacterized protein</fullName>
    </submittedName>
</protein>
<feature type="non-terminal residue" evidence="1">
    <location>
        <position position="1"/>
    </location>
</feature>
<dbReference type="AlphaFoldDB" id="A0A4Q9MIY0"/>
<gene>
    <name evidence="1" type="ORF">BD311DRAFT_602321</name>
</gene>
<proteinExistence type="predicted"/>
<sequence>VTVDLTAHSSVAGLLWECRKTATIESLSDLEKTLLEYPIHHTSSSLDRSFTLNIRKSISWKEELENCF</sequence>
<dbReference type="Proteomes" id="UP000292957">
    <property type="component" value="Unassembled WGS sequence"/>
</dbReference>
<reference evidence="1" key="1">
    <citation type="submission" date="2019-01" db="EMBL/GenBank/DDBJ databases">
        <title>Draft genome sequences of three monokaryotic isolates of the white-rot basidiomycete fungus Dichomitus squalens.</title>
        <authorList>
            <consortium name="DOE Joint Genome Institute"/>
            <person name="Lopez S.C."/>
            <person name="Andreopoulos B."/>
            <person name="Pangilinan J."/>
            <person name="Lipzen A."/>
            <person name="Riley R."/>
            <person name="Ahrendt S."/>
            <person name="Ng V."/>
            <person name="Barry K."/>
            <person name="Daum C."/>
            <person name="Grigoriev I.V."/>
            <person name="Hilden K.S."/>
            <person name="Makela M.R."/>
            <person name="de Vries R.P."/>
        </authorList>
    </citation>
    <scope>NUCLEOTIDE SEQUENCE [LARGE SCALE GENOMIC DNA]</scope>
    <source>
        <strain evidence="1">OM18370.1</strain>
    </source>
</reference>
<dbReference type="EMBL" id="ML143454">
    <property type="protein sequence ID" value="TBU25876.1"/>
    <property type="molecule type" value="Genomic_DNA"/>
</dbReference>
<evidence type="ECO:0000313" key="1">
    <source>
        <dbReference type="EMBL" id="TBU25876.1"/>
    </source>
</evidence>
<organism evidence="1">
    <name type="scientific">Dichomitus squalens</name>
    <dbReference type="NCBI Taxonomy" id="114155"/>
    <lineage>
        <taxon>Eukaryota</taxon>
        <taxon>Fungi</taxon>
        <taxon>Dikarya</taxon>
        <taxon>Basidiomycota</taxon>
        <taxon>Agaricomycotina</taxon>
        <taxon>Agaricomycetes</taxon>
        <taxon>Polyporales</taxon>
        <taxon>Polyporaceae</taxon>
        <taxon>Dichomitus</taxon>
    </lineage>
</organism>
<accession>A0A4Q9MIY0</accession>
<name>A0A4Q9MIY0_9APHY</name>